<gene>
    <name evidence="1" type="ORF">TEQG_08636</name>
</gene>
<dbReference type="EMBL" id="DS995727">
    <property type="protein sequence ID" value="EGE03457.1"/>
    <property type="molecule type" value="Genomic_DNA"/>
</dbReference>
<evidence type="ECO:0000313" key="1">
    <source>
        <dbReference type="EMBL" id="EGE03457.1"/>
    </source>
</evidence>
<dbReference type="AlphaFoldDB" id="F2PNI9"/>
<evidence type="ECO:0000313" key="2">
    <source>
        <dbReference type="Proteomes" id="UP000009169"/>
    </source>
</evidence>
<organism evidence="1 2">
    <name type="scientific">Trichophyton equinum (strain ATCC MYA-4606 / CBS 127.97)</name>
    <name type="common">Horse ringworm fungus</name>
    <dbReference type="NCBI Taxonomy" id="559882"/>
    <lineage>
        <taxon>Eukaryota</taxon>
        <taxon>Fungi</taxon>
        <taxon>Dikarya</taxon>
        <taxon>Ascomycota</taxon>
        <taxon>Pezizomycotina</taxon>
        <taxon>Eurotiomycetes</taxon>
        <taxon>Eurotiomycetidae</taxon>
        <taxon>Onygenales</taxon>
        <taxon>Arthrodermataceae</taxon>
        <taxon>Trichophyton</taxon>
    </lineage>
</organism>
<reference evidence="2" key="1">
    <citation type="journal article" date="2012" name="MBio">
        <title>Comparative genome analysis of Trichophyton rubrum and related dermatophytes reveals candidate genes involved in infection.</title>
        <authorList>
            <person name="Martinez D.A."/>
            <person name="Oliver B.G."/>
            <person name="Graeser Y."/>
            <person name="Goldberg J.M."/>
            <person name="Li W."/>
            <person name="Martinez-Rossi N.M."/>
            <person name="Monod M."/>
            <person name="Shelest E."/>
            <person name="Barton R.C."/>
            <person name="Birch E."/>
            <person name="Brakhage A.A."/>
            <person name="Chen Z."/>
            <person name="Gurr S.J."/>
            <person name="Heiman D."/>
            <person name="Heitman J."/>
            <person name="Kosti I."/>
            <person name="Rossi A."/>
            <person name="Saif S."/>
            <person name="Samalova M."/>
            <person name="Saunders C.W."/>
            <person name="Shea T."/>
            <person name="Summerbell R.C."/>
            <person name="Xu J."/>
            <person name="Young S."/>
            <person name="Zeng Q."/>
            <person name="Birren B.W."/>
            <person name="Cuomo C.A."/>
            <person name="White T.C."/>
        </authorList>
    </citation>
    <scope>NUCLEOTIDE SEQUENCE [LARGE SCALE GENOMIC DNA]</scope>
    <source>
        <strain evidence="2">ATCC MYA-4606 / CBS 127.97</strain>
    </source>
</reference>
<accession>F2PNI9</accession>
<dbReference type="HOGENOM" id="CLU_1983138_0_0_1"/>
<keyword evidence="2" id="KW-1185">Reference proteome</keyword>
<dbReference type="Proteomes" id="UP000009169">
    <property type="component" value="Unassembled WGS sequence"/>
</dbReference>
<name>F2PNI9_TRIEC</name>
<protein>
    <submittedName>
        <fullName evidence="1">Uncharacterized protein</fullName>
    </submittedName>
</protein>
<sequence length="126" mass="14453">MPGFSATFLLEKKNIWQRVILKFYPALEGKIEARKDENWHYLVVHGIQLAPFRGEQGLKLLEKEITTFNKELSNSIAKTLKNQEVNQEKAREARATNFSTSKPTTPKKKLVLKVVEIPLSQESSEI</sequence>
<dbReference type="VEuPathDB" id="FungiDB:TEQG_08636"/>
<proteinExistence type="predicted"/>